<evidence type="ECO:0000256" key="14">
    <source>
        <dbReference type="ARBA" id="ARBA00023180"/>
    </source>
</evidence>
<evidence type="ECO:0000259" key="20">
    <source>
        <dbReference type="PROSITE" id="PS50026"/>
    </source>
</evidence>
<dbReference type="PROSITE" id="PS50011">
    <property type="entry name" value="PROTEIN_KINASE_DOM"/>
    <property type="match status" value="1"/>
</dbReference>
<dbReference type="InterPro" id="IPR025287">
    <property type="entry name" value="WAK_GUB"/>
</dbReference>
<dbReference type="InterPro" id="IPR011009">
    <property type="entry name" value="Kinase-like_dom_sf"/>
</dbReference>
<keyword evidence="14" id="KW-0325">Glycoprotein</keyword>
<evidence type="ECO:0000256" key="11">
    <source>
        <dbReference type="ARBA" id="ARBA00022989"/>
    </source>
</evidence>
<keyword evidence="6" id="KW-0812">Transmembrane</keyword>
<keyword evidence="3 17" id="KW-0245">EGF-like domain</keyword>
<dbReference type="InterPro" id="IPR018097">
    <property type="entry name" value="EGF_Ca-bd_CS"/>
</dbReference>
<dbReference type="Proteomes" id="UP000032141">
    <property type="component" value="Chromosome C5"/>
</dbReference>
<evidence type="ECO:0000256" key="18">
    <source>
        <dbReference type="SAM" id="SignalP"/>
    </source>
</evidence>
<dbReference type="InterPro" id="IPR000719">
    <property type="entry name" value="Prot_kinase_dom"/>
</dbReference>
<evidence type="ECO:0000313" key="22">
    <source>
        <dbReference type="Proteomes" id="UP000032141"/>
    </source>
</evidence>
<dbReference type="InterPro" id="IPR049883">
    <property type="entry name" value="NOTCH1_EGF-like"/>
</dbReference>
<dbReference type="PROSITE" id="PS01187">
    <property type="entry name" value="EGF_CA"/>
    <property type="match status" value="1"/>
</dbReference>
<dbReference type="OMA" id="VECTRIM"/>
<accession>A0A0D3CC07</accession>
<keyword evidence="5" id="KW-0808">Transferase</keyword>
<keyword evidence="11" id="KW-1133">Transmembrane helix</keyword>
<evidence type="ECO:0000256" key="13">
    <source>
        <dbReference type="ARBA" id="ARBA00023157"/>
    </source>
</evidence>
<protein>
    <recommendedName>
        <fullName evidence="23">Protein kinase domain-containing protein</fullName>
    </recommendedName>
</protein>
<feature type="domain" description="Protein kinase" evidence="19">
    <location>
        <begin position="424"/>
        <end position="613"/>
    </location>
</feature>
<dbReference type="PROSITE" id="PS00010">
    <property type="entry name" value="ASX_HYDROXYL"/>
    <property type="match status" value="1"/>
</dbReference>
<dbReference type="eggNOG" id="ENOG502QQPF">
    <property type="taxonomic scope" value="Eukaryota"/>
</dbReference>
<dbReference type="Gramene" id="Bo5g033140.1">
    <property type="protein sequence ID" value="Bo5g033140.1"/>
    <property type="gene ID" value="Bo5g033140"/>
</dbReference>
<dbReference type="PANTHER" id="PTHR27005:SF346">
    <property type="entry name" value="GENOME ASSEMBLY, CHROMOSOME: A06"/>
    <property type="match status" value="1"/>
</dbReference>
<dbReference type="InterPro" id="IPR000152">
    <property type="entry name" value="EGF-type_Asp/Asn_hydroxyl_site"/>
</dbReference>
<dbReference type="GO" id="GO:0005524">
    <property type="term" value="F:ATP binding"/>
    <property type="evidence" value="ECO:0007669"/>
    <property type="project" value="UniProtKB-KW"/>
</dbReference>
<feature type="signal peptide" evidence="18">
    <location>
        <begin position="1"/>
        <end position="23"/>
    </location>
</feature>
<dbReference type="AlphaFoldDB" id="A0A0D3CC07"/>
<dbReference type="Gene3D" id="2.10.25.10">
    <property type="entry name" value="Laminin"/>
    <property type="match status" value="1"/>
</dbReference>
<keyword evidence="9" id="KW-0418">Kinase</keyword>
<evidence type="ECO:0000256" key="1">
    <source>
        <dbReference type="ARBA" id="ARBA00004479"/>
    </source>
</evidence>
<keyword evidence="22" id="KW-1185">Reference proteome</keyword>
<evidence type="ECO:0000256" key="17">
    <source>
        <dbReference type="PROSITE-ProRule" id="PRU00076"/>
    </source>
</evidence>
<keyword evidence="4" id="KW-0597">Phosphoprotein</keyword>
<feature type="domain" description="EGF-like" evidence="20">
    <location>
        <begin position="291"/>
        <end position="333"/>
    </location>
</feature>
<dbReference type="SMART" id="SM00181">
    <property type="entry name" value="EGF"/>
    <property type="match status" value="2"/>
</dbReference>
<dbReference type="PROSITE" id="PS50026">
    <property type="entry name" value="EGF_3"/>
    <property type="match status" value="2"/>
</dbReference>
<evidence type="ECO:0000256" key="15">
    <source>
        <dbReference type="ARBA" id="ARBA00047558"/>
    </source>
</evidence>
<keyword evidence="12" id="KW-0472">Membrane</keyword>
<evidence type="ECO:0008006" key="23">
    <source>
        <dbReference type="Google" id="ProtNLM"/>
    </source>
</evidence>
<keyword evidence="2" id="KW-0723">Serine/threonine-protein kinase</keyword>
<evidence type="ECO:0000256" key="5">
    <source>
        <dbReference type="ARBA" id="ARBA00022679"/>
    </source>
</evidence>
<reference evidence="21" key="2">
    <citation type="submission" date="2015-03" db="UniProtKB">
        <authorList>
            <consortium name="EnsemblPlants"/>
        </authorList>
    </citation>
    <scope>IDENTIFICATION</scope>
</reference>
<evidence type="ECO:0000256" key="9">
    <source>
        <dbReference type="ARBA" id="ARBA00022777"/>
    </source>
</evidence>
<evidence type="ECO:0000256" key="7">
    <source>
        <dbReference type="ARBA" id="ARBA00022729"/>
    </source>
</evidence>
<dbReference type="InterPro" id="IPR045274">
    <property type="entry name" value="WAK-like"/>
</dbReference>
<dbReference type="STRING" id="109376.A0A0D3CC07"/>
<dbReference type="InterPro" id="IPR008271">
    <property type="entry name" value="Ser/Thr_kinase_AS"/>
</dbReference>
<reference evidence="21 22" key="1">
    <citation type="journal article" date="2014" name="Genome Biol.">
        <title>Transcriptome and methylome profiling reveals relics of genome dominance in the mesopolyploid Brassica oleracea.</title>
        <authorList>
            <person name="Parkin I.A."/>
            <person name="Koh C."/>
            <person name="Tang H."/>
            <person name="Robinson S.J."/>
            <person name="Kagale S."/>
            <person name="Clarke W.E."/>
            <person name="Town C.D."/>
            <person name="Nixon J."/>
            <person name="Krishnakumar V."/>
            <person name="Bidwell S.L."/>
            <person name="Denoeud F."/>
            <person name="Belcram H."/>
            <person name="Links M.G."/>
            <person name="Just J."/>
            <person name="Clarke C."/>
            <person name="Bender T."/>
            <person name="Huebert T."/>
            <person name="Mason A.S."/>
            <person name="Pires J.C."/>
            <person name="Barker G."/>
            <person name="Moore J."/>
            <person name="Walley P.G."/>
            <person name="Manoli S."/>
            <person name="Batley J."/>
            <person name="Edwards D."/>
            <person name="Nelson M.N."/>
            <person name="Wang X."/>
            <person name="Paterson A.H."/>
            <person name="King G."/>
            <person name="Bancroft I."/>
            <person name="Chalhoub B."/>
            <person name="Sharpe A.G."/>
        </authorList>
    </citation>
    <scope>NUCLEOTIDE SEQUENCE</scope>
    <source>
        <strain evidence="21 22">cv. TO1000</strain>
    </source>
</reference>
<dbReference type="HOGENOM" id="CLU_000288_43_5_1"/>
<evidence type="ECO:0000256" key="12">
    <source>
        <dbReference type="ARBA" id="ARBA00023136"/>
    </source>
</evidence>
<feature type="domain" description="EGF-like" evidence="20">
    <location>
        <begin position="249"/>
        <end position="290"/>
    </location>
</feature>
<dbReference type="GO" id="GO:0030247">
    <property type="term" value="F:polysaccharide binding"/>
    <property type="evidence" value="ECO:0007669"/>
    <property type="project" value="InterPro"/>
</dbReference>
<comment type="catalytic activity">
    <reaction evidence="15">
        <text>L-seryl-[protein] + ATP = O-phospho-L-seryl-[protein] + ADP + H(+)</text>
        <dbReference type="Rhea" id="RHEA:17989"/>
        <dbReference type="Rhea" id="RHEA-COMP:9863"/>
        <dbReference type="Rhea" id="RHEA-COMP:11604"/>
        <dbReference type="ChEBI" id="CHEBI:15378"/>
        <dbReference type="ChEBI" id="CHEBI:29999"/>
        <dbReference type="ChEBI" id="CHEBI:30616"/>
        <dbReference type="ChEBI" id="CHEBI:83421"/>
        <dbReference type="ChEBI" id="CHEBI:456216"/>
    </reaction>
</comment>
<dbReference type="InterPro" id="IPR001245">
    <property type="entry name" value="Ser-Thr/Tyr_kinase_cat_dom"/>
</dbReference>
<evidence type="ECO:0000256" key="2">
    <source>
        <dbReference type="ARBA" id="ARBA00022527"/>
    </source>
</evidence>
<feature type="chain" id="PRO_5002273719" description="Protein kinase domain-containing protein" evidence="18">
    <location>
        <begin position="24"/>
        <end position="613"/>
    </location>
</feature>
<comment type="subcellular location">
    <subcellularLocation>
        <location evidence="1">Membrane</location>
        <topology evidence="1">Single-pass type I membrane protein</topology>
    </subcellularLocation>
</comment>
<evidence type="ECO:0000256" key="10">
    <source>
        <dbReference type="ARBA" id="ARBA00022840"/>
    </source>
</evidence>
<keyword evidence="8" id="KW-0547">Nucleotide-binding</keyword>
<evidence type="ECO:0000313" key="21">
    <source>
        <dbReference type="EnsemblPlants" id="Bo5g033140.1"/>
    </source>
</evidence>
<keyword evidence="7 18" id="KW-0732">Signal</keyword>
<organism evidence="21 22">
    <name type="scientific">Brassica oleracea var. oleracea</name>
    <dbReference type="NCBI Taxonomy" id="109376"/>
    <lineage>
        <taxon>Eukaryota</taxon>
        <taxon>Viridiplantae</taxon>
        <taxon>Streptophyta</taxon>
        <taxon>Embryophyta</taxon>
        <taxon>Tracheophyta</taxon>
        <taxon>Spermatophyta</taxon>
        <taxon>Magnoliopsida</taxon>
        <taxon>eudicotyledons</taxon>
        <taxon>Gunneridae</taxon>
        <taxon>Pentapetalae</taxon>
        <taxon>rosids</taxon>
        <taxon>malvids</taxon>
        <taxon>Brassicales</taxon>
        <taxon>Brassicaceae</taxon>
        <taxon>Brassiceae</taxon>
        <taxon>Brassica</taxon>
    </lineage>
</organism>
<comment type="catalytic activity">
    <reaction evidence="16">
        <text>L-threonyl-[protein] + ATP = O-phospho-L-threonyl-[protein] + ADP + H(+)</text>
        <dbReference type="Rhea" id="RHEA:46608"/>
        <dbReference type="Rhea" id="RHEA-COMP:11060"/>
        <dbReference type="Rhea" id="RHEA-COMP:11605"/>
        <dbReference type="ChEBI" id="CHEBI:15378"/>
        <dbReference type="ChEBI" id="CHEBI:30013"/>
        <dbReference type="ChEBI" id="CHEBI:30616"/>
        <dbReference type="ChEBI" id="CHEBI:61977"/>
        <dbReference type="ChEBI" id="CHEBI:456216"/>
    </reaction>
</comment>
<dbReference type="PROSITE" id="PS01186">
    <property type="entry name" value="EGF_2"/>
    <property type="match status" value="1"/>
</dbReference>
<evidence type="ECO:0000256" key="16">
    <source>
        <dbReference type="ARBA" id="ARBA00047951"/>
    </source>
</evidence>
<proteinExistence type="predicted"/>
<dbReference type="InterPro" id="IPR000742">
    <property type="entry name" value="EGF"/>
</dbReference>
<dbReference type="PANTHER" id="PTHR27005">
    <property type="entry name" value="WALL-ASSOCIATED RECEPTOR KINASE-LIKE 21"/>
    <property type="match status" value="1"/>
</dbReference>
<name>A0A0D3CC07_BRAOL</name>
<keyword evidence="10" id="KW-0067">ATP-binding</keyword>
<dbReference type="SUPFAM" id="SSF57196">
    <property type="entry name" value="EGF/Laminin"/>
    <property type="match status" value="1"/>
</dbReference>
<dbReference type="EnsemblPlants" id="Bo5g033140.1">
    <property type="protein sequence ID" value="Bo5g033140.1"/>
    <property type="gene ID" value="Bo5g033140"/>
</dbReference>
<evidence type="ECO:0000256" key="8">
    <source>
        <dbReference type="ARBA" id="ARBA00022741"/>
    </source>
</evidence>
<dbReference type="GO" id="GO:0004674">
    <property type="term" value="F:protein serine/threonine kinase activity"/>
    <property type="evidence" value="ECO:0007669"/>
    <property type="project" value="UniProtKB-KW"/>
</dbReference>
<dbReference type="Gene3D" id="1.10.510.10">
    <property type="entry name" value="Transferase(Phosphotransferase) domain 1"/>
    <property type="match status" value="1"/>
</dbReference>
<dbReference type="GO" id="GO:0005509">
    <property type="term" value="F:calcium ion binding"/>
    <property type="evidence" value="ECO:0007669"/>
    <property type="project" value="InterPro"/>
</dbReference>
<dbReference type="CDD" id="cd00054">
    <property type="entry name" value="EGF_CA"/>
    <property type="match status" value="1"/>
</dbReference>
<sequence>MKVHGVFLVAVFFYLTYTQLVKGQLQPREGCKTRCGNLSVEYPFDISSGCYYPGDDSFSITCKEDRPYVLGEIEVTNFTHSEQLQVLLNRSFYCPEEQGKKNISYISDYELGNLSISTNNKLFLVGCNALATLVAVSGDKPYAALCLSVCYPSKPAANRKCDGEGCCTENIPASLSLDSYVVGTQTILLPWADQTSVDHFDRCVYDFLVEDGKFDFSSPEDVKNLPNRTRFPVELDWSIGNKTCEEVGNSNICSGNNSTCIDSTRGKGYICKCKDGYDGNPYLSNQHGCQDFNECATGRHNCKDPKTCSDRVGGFECKCQFGFRLDPTTMNCKRKDFRWAMILIAHSYHICFVNRKRHWLVVHPAWPYLYATENKAPEIQTPTKILRAKRRRLVGTATLRIEEASNVDFKIFTEEGMKEATNGYEESRILGQGGQGTVCKGVLPDNSIVAVKKARLGGDRSQVEQFIYEMLVILQINHRNVVKLLGCCLETEVPLLVYEFVSNGTLYDHLHGSMFDSSLTWEHRLRISTEVAGTLAYLHSSASIPIIHRDIKTANILLDENLTAKVADFGASKLVPMDKDQLTTMVQGTIGYLDPEYFTTGLLNEKSDVYSFG</sequence>
<evidence type="ECO:0000256" key="6">
    <source>
        <dbReference type="ARBA" id="ARBA00022692"/>
    </source>
</evidence>
<dbReference type="Gene3D" id="3.30.200.20">
    <property type="entry name" value="Phosphorylase Kinase, domain 1"/>
    <property type="match status" value="1"/>
</dbReference>
<dbReference type="SMART" id="SM00220">
    <property type="entry name" value="S_TKc"/>
    <property type="match status" value="1"/>
</dbReference>
<evidence type="ECO:0000256" key="3">
    <source>
        <dbReference type="ARBA" id="ARBA00022536"/>
    </source>
</evidence>
<dbReference type="Pfam" id="PF13947">
    <property type="entry name" value="GUB_WAK_bind"/>
    <property type="match status" value="1"/>
</dbReference>
<dbReference type="SUPFAM" id="SSF56112">
    <property type="entry name" value="Protein kinase-like (PK-like)"/>
    <property type="match status" value="1"/>
</dbReference>
<dbReference type="GO" id="GO:0007166">
    <property type="term" value="P:cell surface receptor signaling pathway"/>
    <property type="evidence" value="ECO:0007669"/>
    <property type="project" value="InterPro"/>
</dbReference>
<evidence type="ECO:0000259" key="19">
    <source>
        <dbReference type="PROSITE" id="PS50011"/>
    </source>
</evidence>
<comment type="caution">
    <text evidence="17">Lacks conserved residue(s) required for the propagation of feature annotation.</text>
</comment>
<dbReference type="GO" id="GO:0005886">
    <property type="term" value="C:plasma membrane"/>
    <property type="evidence" value="ECO:0007669"/>
    <property type="project" value="TreeGrafter"/>
</dbReference>
<dbReference type="InterPro" id="IPR001881">
    <property type="entry name" value="EGF-like_Ca-bd_dom"/>
</dbReference>
<dbReference type="Pfam" id="PF07645">
    <property type="entry name" value="EGF_CA"/>
    <property type="match status" value="1"/>
</dbReference>
<dbReference type="Pfam" id="PF07714">
    <property type="entry name" value="PK_Tyr_Ser-Thr"/>
    <property type="match status" value="1"/>
</dbReference>
<dbReference type="SMART" id="SM00179">
    <property type="entry name" value="EGF_CA"/>
    <property type="match status" value="1"/>
</dbReference>
<dbReference type="FunFam" id="3.30.200.20:FF:001380">
    <property type="entry name" value="Protein kinase superfamily protein"/>
    <property type="match status" value="1"/>
</dbReference>
<keyword evidence="13" id="KW-1015">Disulfide bond</keyword>
<dbReference type="PROSITE" id="PS00108">
    <property type="entry name" value="PROTEIN_KINASE_ST"/>
    <property type="match status" value="1"/>
</dbReference>
<evidence type="ECO:0000256" key="4">
    <source>
        <dbReference type="ARBA" id="ARBA00022553"/>
    </source>
</evidence>